<protein>
    <recommendedName>
        <fullName evidence="2">MftR C-terminal domain-containing protein</fullName>
    </recommendedName>
</protein>
<accession>A0A9E6UGP9</accession>
<dbReference type="Proteomes" id="UP000825701">
    <property type="component" value="Chromosome"/>
</dbReference>
<dbReference type="Gene3D" id="1.10.357.10">
    <property type="entry name" value="Tetracycline Repressor, domain 2"/>
    <property type="match status" value="1"/>
</dbReference>
<feature type="region of interest" description="Disordered" evidence="1">
    <location>
        <begin position="1"/>
        <end position="43"/>
    </location>
</feature>
<keyword evidence="4" id="KW-1185">Reference proteome</keyword>
<evidence type="ECO:0000256" key="1">
    <source>
        <dbReference type="SAM" id="MobiDB-lite"/>
    </source>
</evidence>
<dbReference type="InterPro" id="IPR041347">
    <property type="entry name" value="MftR_C"/>
</dbReference>
<dbReference type="KEGG" id="cmet:K6K41_19000"/>
<gene>
    <name evidence="3" type="ORF">K6K41_19000</name>
</gene>
<dbReference type="AlphaFoldDB" id="A0A9E6UGP9"/>
<feature type="compositionally biased region" description="Low complexity" evidence="1">
    <location>
        <begin position="1"/>
        <end position="28"/>
    </location>
</feature>
<organism evidence="3 4">
    <name type="scientific">Chenggangzhangella methanolivorans</name>
    <dbReference type="NCBI Taxonomy" id="1437009"/>
    <lineage>
        <taxon>Bacteria</taxon>
        <taxon>Pseudomonadati</taxon>
        <taxon>Pseudomonadota</taxon>
        <taxon>Alphaproteobacteria</taxon>
        <taxon>Hyphomicrobiales</taxon>
        <taxon>Methylopilaceae</taxon>
        <taxon>Chenggangzhangella</taxon>
    </lineage>
</organism>
<sequence>MTPVCRSRATPRSFSSSAASRARAATTSPPRPGSPNARSGGFRTKESCVDPLFSASHRGFLEKLKRWPREATIEAHLRECFRLDAKTQQEIADEVLIVRLIAVMPEEPDLRSVWLMSCQETEDALIAIVADRLDRSVKDFDVRLCAATMVAAIRIVDETISVAAIRHKQTFTLEDVVEQMAKAIRAASTLPICDPVIPNVFGGRP</sequence>
<dbReference type="Pfam" id="PF17754">
    <property type="entry name" value="TetR_C_14"/>
    <property type="match status" value="1"/>
</dbReference>
<name>A0A9E6UGP9_9HYPH</name>
<proteinExistence type="predicted"/>
<reference evidence="3" key="1">
    <citation type="submission" date="2021-08" db="EMBL/GenBank/DDBJ databases">
        <authorList>
            <person name="Zhang H."/>
            <person name="Xu M."/>
            <person name="Yu Z."/>
            <person name="Yang L."/>
            <person name="Cai Y."/>
        </authorList>
    </citation>
    <scope>NUCLEOTIDE SEQUENCE</scope>
    <source>
        <strain evidence="3">CHL1</strain>
    </source>
</reference>
<dbReference type="RefSeq" id="WP_261401964.1">
    <property type="nucleotide sequence ID" value="NZ_CP081869.1"/>
</dbReference>
<evidence type="ECO:0000259" key="2">
    <source>
        <dbReference type="Pfam" id="PF17754"/>
    </source>
</evidence>
<feature type="domain" description="MftR C-terminal" evidence="2">
    <location>
        <begin position="95"/>
        <end position="160"/>
    </location>
</feature>
<evidence type="ECO:0000313" key="4">
    <source>
        <dbReference type="Proteomes" id="UP000825701"/>
    </source>
</evidence>
<evidence type="ECO:0000313" key="3">
    <source>
        <dbReference type="EMBL" id="QZN98967.1"/>
    </source>
</evidence>
<dbReference type="EMBL" id="CP081869">
    <property type="protein sequence ID" value="QZN98967.1"/>
    <property type="molecule type" value="Genomic_DNA"/>
</dbReference>